<comment type="caution">
    <text evidence="3">The sequence shown here is derived from an EMBL/GenBank/DDBJ whole genome shotgun (WGS) entry which is preliminary data.</text>
</comment>
<protein>
    <submittedName>
        <fullName evidence="3">3-alpha-(Or 20-beta)-hydroxysteroid dehydrogenase</fullName>
    </submittedName>
</protein>
<dbReference type="Gene3D" id="3.40.50.720">
    <property type="entry name" value="NAD(P)-binding Rossmann-like Domain"/>
    <property type="match status" value="1"/>
</dbReference>
<sequence>MASTGTRVHNKVAIVTGGSGGMGATHARALVAEGGKVVIADLDDAKGQALAAELNDEQGASARYTHLDVTSEDDWARAVAFTLDEFGRIDVLVNNAGIANGAPITEYDVDAWRTILDINLTGTFLGIRAVSPVMAKAGAGSIINISSVEGLRGSRGLHGYVASKFGVRGLTKSVALELGPAGVRVNSVHPGFVATPMTTGIDADSLLIPLGRGAQPEEVSQTVLFLASDESSYSTGSEFVVDGGLVAGVPHRG</sequence>
<dbReference type="Pfam" id="PF13561">
    <property type="entry name" value="adh_short_C2"/>
    <property type="match status" value="1"/>
</dbReference>
<keyword evidence="4" id="KW-1185">Reference proteome</keyword>
<dbReference type="PANTHER" id="PTHR24321:SF8">
    <property type="entry name" value="ESTRADIOL 17-BETA-DEHYDROGENASE 8-RELATED"/>
    <property type="match status" value="1"/>
</dbReference>
<accession>A0ABQ2BD42</accession>
<dbReference type="PRINTS" id="PR00080">
    <property type="entry name" value="SDRFAMILY"/>
</dbReference>
<dbReference type="SUPFAM" id="SSF51735">
    <property type="entry name" value="NAD(P)-binding Rossmann-fold domains"/>
    <property type="match status" value="1"/>
</dbReference>
<dbReference type="InterPro" id="IPR002347">
    <property type="entry name" value="SDR_fam"/>
</dbReference>
<name>A0ABQ2BD42_9MICO</name>
<evidence type="ECO:0000256" key="2">
    <source>
        <dbReference type="ARBA" id="ARBA00023002"/>
    </source>
</evidence>
<dbReference type="PRINTS" id="PR00081">
    <property type="entry name" value="GDHRDH"/>
</dbReference>
<dbReference type="PANTHER" id="PTHR24321">
    <property type="entry name" value="DEHYDROGENASES, SHORT CHAIN"/>
    <property type="match status" value="1"/>
</dbReference>
<evidence type="ECO:0000313" key="4">
    <source>
        <dbReference type="Proteomes" id="UP000632535"/>
    </source>
</evidence>
<dbReference type="NCBIfam" id="NF005559">
    <property type="entry name" value="PRK07231.1"/>
    <property type="match status" value="1"/>
</dbReference>
<evidence type="ECO:0000313" key="3">
    <source>
        <dbReference type="EMBL" id="GGI11005.1"/>
    </source>
</evidence>
<comment type="similarity">
    <text evidence="1">Belongs to the short-chain dehydrogenases/reductases (SDR) family.</text>
</comment>
<reference evidence="4" key="1">
    <citation type="journal article" date="2019" name="Int. J. Syst. Evol. Microbiol.">
        <title>The Global Catalogue of Microorganisms (GCM) 10K type strain sequencing project: providing services to taxonomists for standard genome sequencing and annotation.</title>
        <authorList>
            <consortium name="The Broad Institute Genomics Platform"/>
            <consortium name="The Broad Institute Genome Sequencing Center for Infectious Disease"/>
            <person name="Wu L."/>
            <person name="Ma J."/>
        </authorList>
    </citation>
    <scope>NUCLEOTIDE SEQUENCE [LARGE SCALE GENOMIC DNA]</scope>
    <source>
        <strain evidence="4">CCM 8653</strain>
    </source>
</reference>
<organism evidence="3 4">
    <name type="scientific">Isoptericola cucumis</name>
    <dbReference type="NCBI Taxonomy" id="1776856"/>
    <lineage>
        <taxon>Bacteria</taxon>
        <taxon>Bacillati</taxon>
        <taxon>Actinomycetota</taxon>
        <taxon>Actinomycetes</taxon>
        <taxon>Micrococcales</taxon>
        <taxon>Promicromonosporaceae</taxon>
        <taxon>Isoptericola</taxon>
    </lineage>
</organism>
<gene>
    <name evidence="3" type="primary">fabG3</name>
    <name evidence="3" type="ORF">GCM10007368_34050</name>
</gene>
<keyword evidence="2" id="KW-0560">Oxidoreductase</keyword>
<dbReference type="PROSITE" id="PS00061">
    <property type="entry name" value="ADH_SHORT"/>
    <property type="match status" value="1"/>
</dbReference>
<evidence type="ECO:0000256" key="1">
    <source>
        <dbReference type="ARBA" id="ARBA00006484"/>
    </source>
</evidence>
<dbReference type="Proteomes" id="UP000632535">
    <property type="component" value="Unassembled WGS sequence"/>
</dbReference>
<dbReference type="InterPro" id="IPR036291">
    <property type="entry name" value="NAD(P)-bd_dom_sf"/>
</dbReference>
<dbReference type="RefSeq" id="WP_188524917.1">
    <property type="nucleotide sequence ID" value="NZ_BMDG01000013.1"/>
</dbReference>
<dbReference type="EMBL" id="BMDG01000013">
    <property type="protein sequence ID" value="GGI11005.1"/>
    <property type="molecule type" value="Genomic_DNA"/>
</dbReference>
<proteinExistence type="inferred from homology"/>
<dbReference type="InterPro" id="IPR020904">
    <property type="entry name" value="Sc_DH/Rdtase_CS"/>
</dbReference>